<dbReference type="GO" id="GO:0000030">
    <property type="term" value="F:mannosyltransferase activity"/>
    <property type="evidence" value="ECO:0007669"/>
    <property type="project" value="TreeGrafter"/>
</dbReference>
<keyword evidence="1" id="KW-0732">Signal</keyword>
<sequence>MAVVSWNEILILTGLVLGCYWNSLSCGCVFNDVSAILDNKDLWPATPLCNLFFNDFWGTPMSEERSHKYYRHLTVLTFRLNYLFSELCILPPAQHRATCRGVYLQPGGGPAFCSAPHPHRGRDWCCRKSGAPVLHLPPGSVPGLYTRSKGADHSIVWTPIAVTVVLVAAATLCKEQGITVIAMRCLLHKGHSSSS</sequence>
<organism evidence="2 3">
    <name type="scientific">Oncorhynchus mykiss</name>
    <name type="common">Rainbow trout</name>
    <name type="synonym">Salmo gairdneri</name>
    <dbReference type="NCBI Taxonomy" id="8022"/>
    <lineage>
        <taxon>Eukaryota</taxon>
        <taxon>Metazoa</taxon>
        <taxon>Chordata</taxon>
        <taxon>Craniata</taxon>
        <taxon>Vertebrata</taxon>
        <taxon>Euteleostomi</taxon>
        <taxon>Actinopterygii</taxon>
        <taxon>Neopterygii</taxon>
        <taxon>Teleostei</taxon>
        <taxon>Protacanthopterygii</taxon>
        <taxon>Salmoniformes</taxon>
        <taxon>Salmonidae</taxon>
        <taxon>Salmoninae</taxon>
        <taxon>Oncorhynchus</taxon>
    </lineage>
</organism>
<dbReference type="AlphaFoldDB" id="A0A060WPC4"/>
<dbReference type="PANTHER" id="PTHR44395">
    <property type="match status" value="1"/>
</dbReference>
<evidence type="ECO:0000313" key="2">
    <source>
        <dbReference type="EMBL" id="CDQ66919.1"/>
    </source>
</evidence>
<reference evidence="2" key="1">
    <citation type="journal article" date="2014" name="Nat. Commun.">
        <title>The rainbow trout genome provides novel insights into evolution after whole-genome duplication in vertebrates.</title>
        <authorList>
            <person name="Berthelot C."/>
            <person name="Brunet F."/>
            <person name="Chalopin D."/>
            <person name="Juanchich A."/>
            <person name="Bernard M."/>
            <person name="Noel B."/>
            <person name="Bento P."/>
            <person name="Da Silva C."/>
            <person name="Labadie K."/>
            <person name="Alberti A."/>
            <person name="Aury J.M."/>
            <person name="Louis A."/>
            <person name="Dehais P."/>
            <person name="Bardou P."/>
            <person name="Montfort J."/>
            <person name="Klopp C."/>
            <person name="Cabau C."/>
            <person name="Gaspin C."/>
            <person name="Thorgaard G.H."/>
            <person name="Boussaha M."/>
            <person name="Quillet E."/>
            <person name="Guyomard R."/>
            <person name="Galiana D."/>
            <person name="Bobe J."/>
            <person name="Volff J.N."/>
            <person name="Genet C."/>
            <person name="Wincker P."/>
            <person name="Jaillon O."/>
            <person name="Roest Crollius H."/>
            <person name="Guiguen Y."/>
        </authorList>
    </citation>
    <scope>NUCLEOTIDE SEQUENCE [LARGE SCALE GENOMIC DNA]</scope>
</reference>
<evidence type="ECO:0000313" key="3">
    <source>
        <dbReference type="Proteomes" id="UP000193380"/>
    </source>
</evidence>
<gene>
    <name evidence="2" type="ORF">GSONMT00076350001</name>
</gene>
<protein>
    <recommendedName>
        <fullName evidence="4">Transmembrane and TPR repeat-containing protein 3</fullName>
    </recommendedName>
</protein>
<reference evidence="2" key="2">
    <citation type="submission" date="2014-03" db="EMBL/GenBank/DDBJ databases">
        <authorList>
            <person name="Genoscope - CEA"/>
        </authorList>
    </citation>
    <scope>NUCLEOTIDE SEQUENCE</scope>
</reference>
<dbReference type="PANTHER" id="PTHR44395:SF1">
    <property type="entry name" value="PROTEIN O-MANNOSYL-TRANSFERASE TMTC3"/>
    <property type="match status" value="1"/>
</dbReference>
<evidence type="ECO:0008006" key="4">
    <source>
        <dbReference type="Google" id="ProtNLM"/>
    </source>
</evidence>
<accession>A0A060WPC4</accession>
<feature type="signal peptide" evidence="1">
    <location>
        <begin position="1"/>
        <end position="18"/>
    </location>
</feature>
<dbReference type="EMBL" id="FR904562">
    <property type="protein sequence ID" value="CDQ66919.1"/>
    <property type="molecule type" value="Genomic_DNA"/>
</dbReference>
<dbReference type="STRING" id="8022.A0A060WPC4"/>
<dbReference type="PaxDb" id="8022-A0A060WPC4"/>
<dbReference type="GO" id="GO:0035269">
    <property type="term" value="P:protein O-linked glycosylation via mannose"/>
    <property type="evidence" value="ECO:0007669"/>
    <property type="project" value="TreeGrafter"/>
</dbReference>
<name>A0A060WPC4_ONCMY</name>
<feature type="chain" id="PRO_5001590172" description="Transmembrane and TPR repeat-containing protein 3" evidence="1">
    <location>
        <begin position="19"/>
        <end position="195"/>
    </location>
</feature>
<dbReference type="Proteomes" id="UP000193380">
    <property type="component" value="Unassembled WGS sequence"/>
</dbReference>
<evidence type="ECO:0000256" key="1">
    <source>
        <dbReference type="SAM" id="SignalP"/>
    </source>
</evidence>
<dbReference type="GO" id="GO:0005783">
    <property type="term" value="C:endoplasmic reticulum"/>
    <property type="evidence" value="ECO:0007669"/>
    <property type="project" value="TreeGrafter"/>
</dbReference>
<proteinExistence type="predicted"/>